<dbReference type="Proteomes" id="UP000646365">
    <property type="component" value="Unassembled WGS sequence"/>
</dbReference>
<dbReference type="RefSeq" id="WP_189048381.1">
    <property type="nucleotide sequence ID" value="NZ_BMJQ01000009.1"/>
</dbReference>
<keyword evidence="3 6" id="KW-0812">Transmembrane</keyword>
<feature type="transmembrane region" description="Helical" evidence="6">
    <location>
        <begin position="117"/>
        <end position="134"/>
    </location>
</feature>
<feature type="transmembrane region" description="Helical" evidence="6">
    <location>
        <begin position="167"/>
        <end position="186"/>
    </location>
</feature>
<dbReference type="CDD" id="cd06581">
    <property type="entry name" value="TM_PBP1_LivM_like"/>
    <property type="match status" value="1"/>
</dbReference>
<comment type="caution">
    <text evidence="7">The sequence shown here is derived from an EMBL/GenBank/DDBJ whole genome shotgun (WGS) entry which is preliminary data.</text>
</comment>
<protein>
    <submittedName>
        <fullName evidence="7">Amino acid ABC transporter permease</fullName>
    </submittedName>
</protein>
<feature type="transmembrane region" description="Helical" evidence="6">
    <location>
        <begin position="89"/>
        <end position="110"/>
    </location>
</feature>
<feature type="transmembrane region" description="Helical" evidence="6">
    <location>
        <begin position="217"/>
        <end position="238"/>
    </location>
</feature>
<evidence type="ECO:0000313" key="8">
    <source>
        <dbReference type="Proteomes" id="UP000646365"/>
    </source>
</evidence>
<keyword evidence="4 6" id="KW-1133">Transmembrane helix</keyword>
<dbReference type="GO" id="GO:0015658">
    <property type="term" value="F:branched-chain amino acid transmembrane transporter activity"/>
    <property type="evidence" value="ECO:0007669"/>
    <property type="project" value="InterPro"/>
</dbReference>
<evidence type="ECO:0000256" key="5">
    <source>
        <dbReference type="ARBA" id="ARBA00023136"/>
    </source>
</evidence>
<gene>
    <name evidence="7" type="ORF">GCM10011611_36750</name>
</gene>
<keyword evidence="5 6" id="KW-0472">Membrane</keyword>
<name>A0A8J3E353_9PROT</name>
<feature type="transmembrane region" description="Helical" evidence="6">
    <location>
        <begin position="35"/>
        <end position="54"/>
    </location>
</feature>
<dbReference type="PANTHER" id="PTHR30482:SF10">
    <property type="entry name" value="HIGH-AFFINITY BRANCHED-CHAIN AMINO ACID TRANSPORT PROTEIN BRAE"/>
    <property type="match status" value="1"/>
</dbReference>
<feature type="transmembrane region" description="Helical" evidence="6">
    <location>
        <begin position="66"/>
        <end position="83"/>
    </location>
</feature>
<evidence type="ECO:0000256" key="3">
    <source>
        <dbReference type="ARBA" id="ARBA00022692"/>
    </source>
</evidence>
<sequence>MTQSILALSMPARALVLAGFALALAAPFVAGPYLLSVLVLALYYAYVGQAWNVMMGFAGQLSLGHALYVGLGAYLSAALYLHAGIGPWVGVLLAAAVAALAGAAIGALAFRFGIGGVYFALLTIAFAEFTRIGFEHIDWLGGAGGLFLPVVERGQLDIANLRGGPQLFYYLLLILAAGAFWLCHTLRHRRIGYYWLAIREDPEAARALGIDLFRYRVLAAAISAAMASVAGVIAAFYYNSLTPADSFGAAKSIEIILGPLVGGLGTLAGPILGAFVLTGLSESLQALLDATGHQVPGATQLFYGVVLLLVIKYLPNGIWPWLARWLGLAARED</sequence>
<keyword evidence="8" id="KW-1185">Reference proteome</keyword>
<dbReference type="EMBL" id="BMJQ01000009">
    <property type="protein sequence ID" value="GGF27354.1"/>
    <property type="molecule type" value="Genomic_DNA"/>
</dbReference>
<dbReference type="Pfam" id="PF02653">
    <property type="entry name" value="BPD_transp_2"/>
    <property type="match status" value="1"/>
</dbReference>
<dbReference type="InterPro" id="IPR001851">
    <property type="entry name" value="ABC_transp_permease"/>
</dbReference>
<accession>A0A8J3E353</accession>
<evidence type="ECO:0000256" key="4">
    <source>
        <dbReference type="ARBA" id="ARBA00022989"/>
    </source>
</evidence>
<keyword evidence="2" id="KW-1003">Cell membrane</keyword>
<evidence type="ECO:0000256" key="6">
    <source>
        <dbReference type="SAM" id="Phobius"/>
    </source>
</evidence>
<dbReference type="GO" id="GO:0005886">
    <property type="term" value="C:plasma membrane"/>
    <property type="evidence" value="ECO:0007669"/>
    <property type="project" value="UniProtKB-SubCell"/>
</dbReference>
<evidence type="ECO:0000256" key="2">
    <source>
        <dbReference type="ARBA" id="ARBA00022475"/>
    </source>
</evidence>
<dbReference type="AlphaFoldDB" id="A0A8J3E353"/>
<proteinExistence type="predicted"/>
<organism evidence="7 8">
    <name type="scientific">Aliidongia dinghuensis</name>
    <dbReference type="NCBI Taxonomy" id="1867774"/>
    <lineage>
        <taxon>Bacteria</taxon>
        <taxon>Pseudomonadati</taxon>
        <taxon>Pseudomonadota</taxon>
        <taxon>Alphaproteobacteria</taxon>
        <taxon>Rhodospirillales</taxon>
        <taxon>Dongiaceae</taxon>
        <taxon>Aliidongia</taxon>
    </lineage>
</organism>
<comment type="subcellular location">
    <subcellularLocation>
        <location evidence="1">Cell membrane</location>
        <topology evidence="1">Multi-pass membrane protein</topology>
    </subcellularLocation>
</comment>
<reference evidence="7" key="1">
    <citation type="journal article" date="2014" name="Int. J. Syst. Evol. Microbiol.">
        <title>Complete genome sequence of Corynebacterium casei LMG S-19264T (=DSM 44701T), isolated from a smear-ripened cheese.</title>
        <authorList>
            <consortium name="US DOE Joint Genome Institute (JGI-PGF)"/>
            <person name="Walter F."/>
            <person name="Albersmeier A."/>
            <person name="Kalinowski J."/>
            <person name="Ruckert C."/>
        </authorList>
    </citation>
    <scope>NUCLEOTIDE SEQUENCE</scope>
    <source>
        <strain evidence="7">CGMCC 1.15725</strain>
    </source>
</reference>
<evidence type="ECO:0000313" key="7">
    <source>
        <dbReference type="EMBL" id="GGF27354.1"/>
    </source>
</evidence>
<evidence type="ECO:0000256" key="1">
    <source>
        <dbReference type="ARBA" id="ARBA00004651"/>
    </source>
</evidence>
<reference evidence="7" key="2">
    <citation type="submission" date="2020-09" db="EMBL/GenBank/DDBJ databases">
        <authorList>
            <person name="Sun Q."/>
            <person name="Zhou Y."/>
        </authorList>
    </citation>
    <scope>NUCLEOTIDE SEQUENCE</scope>
    <source>
        <strain evidence="7">CGMCC 1.15725</strain>
    </source>
</reference>
<feature type="transmembrane region" description="Helical" evidence="6">
    <location>
        <begin position="301"/>
        <end position="322"/>
    </location>
</feature>
<feature type="transmembrane region" description="Helical" evidence="6">
    <location>
        <begin position="258"/>
        <end position="280"/>
    </location>
</feature>
<dbReference type="PANTHER" id="PTHR30482">
    <property type="entry name" value="HIGH-AFFINITY BRANCHED-CHAIN AMINO ACID TRANSPORT SYSTEM PERMEASE"/>
    <property type="match status" value="1"/>
</dbReference>
<dbReference type="InterPro" id="IPR043428">
    <property type="entry name" value="LivM-like"/>
</dbReference>